<dbReference type="Gene3D" id="3.40.50.300">
    <property type="entry name" value="P-loop containing nucleotide triphosphate hydrolases"/>
    <property type="match status" value="1"/>
</dbReference>
<organism evidence="1 2">
    <name type="scientific">Hydnomerulius pinastri MD-312</name>
    <dbReference type="NCBI Taxonomy" id="994086"/>
    <lineage>
        <taxon>Eukaryota</taxon>
        <taxon>Fungi</taxon>
        <taxon>Dikarya</taxon>
        <taxon>Basidiomycota</taxon>
        <taxon>Agaricomycotina</taxon>
        <taxon>Agaricomycetes</taxon>
        <taxon>Agaricomycetidae</taxon>
        <taxon>Boletales</taxon>
        <taxon>Boletales incertae sedis</taxon>
        <taxon>Leucogyrophana</taxon>
    </lineage>
</organism>
<evidence type="ECO:0008006" key="3">
    <source>
        <dbReference type="Google" id="ProtNLM"/>
    </source>
</evidence>
<protein>
    <recommendedName>
        <fullName evidence="3">G domain-containing protein</fullName>
    </recommendedName>
</protein>
<evidence type="ECO:0000313" key="1">
    <source>
        <dbReference type="EMBL" id="KIJ60459.1"/>
    </source>
</evidence>
<proteinExistence type="predicted"/>
<name>A0A0C9V4L9_9AGAM</name>
<gene>
    <name evidence="1" type="ORF">HYDPIDRAFT_98757</name>
</gene>
<dbReference type="SUPFAM" id="SSF52540">
    <property type="entry name" value="P-loop containing nucleoside triphosphate hydrolases"/>
    <property type="match status" value="1"/>
</dbReference>
<dbReference type="AlphaFoldDB" id="A0A0C9V4L9"/>
<dbReference type="HOGENOM" id="CLU_018003_0_1_1"/>
<dbReference type="InterPro" id="IPR027417">
    <property type="entry name" value="P-loop_NTPase"/>
</dbReference>
<dbReference type="EMBL" id="KN839872">
    <property type="protein sequence ID" value="KIJ60459.1"/>
    <property type="molecule type" value="Genomic_DNA"/>
</dbReference>
<evidence type="ECO:0000313" key="2">
    <source>
        <dbReference type="Proteomes" id="UP000053820"/>
    </source>
</evidence>
<keyword evidence="2" id="KW-1185">Reference proteome</keyword>
<reference evidence="1 2" key="1">
    <citation type="submission" date="2014-04" db="EMBL/GenBank/DDBJ databases">
        <title>Evolutionary Origins and Diversification of the Mycorrhizal Mutualists.</title>
        <authorList>
            <consortium name="DOE Joint Genome Institute"/>
            <consortium name="Mycorrhizal Genomics Consortium"/>
            <person name="Kohler A."/>
            <person name="Kuo A."/>
            <person name="Nagy L.G."/>
            <person name="Floudas D."/>
            <person name="Copeland A."/>
            <person name="Barry K.W."/>
            <person name="Cichocki N."/>
            <person name="Veneault-Fourrey C."/>
            <person name="LaButti K."/>
            <person name="Lindquist E.A."/>
            <person name="Lipzen A."/>
            <person name="Lundell T."/>
            <person name="Morin E."/>
            <person name="Murat C."/>
            <person name="Riley R."/>
            <person name="Ohm R."/>
            <person name="Sun H."/>
            <person name="Tunlid A."/>
            <person name="Henrissat B."/>
            <person name="Grigoriev I.V."/>
            <person name="Hibbett D.S."/>
            <person name="Martin F."/>
        </authorList>
    </citation>
    <scope>NUCLEOTIDE SEQUENCE [LARGE SCALE GENOMIC DNA]</scope>
    <source>
        <strain evidence="1 2">MD-312</strain>
    </source>
</reference>
<dbReference type="OrthoDB" id="2659272at2759"/>
<accession>A0A0C9V4L9</accession>
<feature type="non-terminal residue" evidence="1">
    <location>
        <position position="246"/>
    </location>
</feature>
<dbReference type="Proteomes" id="UP000053820">
    <property type="component" value="Unassembled WGS sequence"/>
</dbReference>
<sequence length="246" mass="27169">SLTGPTGSGKSSFICKVTGLSETDVGVGHWLGSCTSDVKAFRALGLPGCSKRVVLVDTPGFDHTSRSDWDILRTISTWLDGIYKRKVLLAGVFHFHPILDGVSTRTFEKHHRLFEQMCGVHAFTRVMLVTTMWDVVEEAHGLQRLNELNETRSRTIKGGALTYRYMNTHDSALDALRQFSDAVGPLDSPRGRVVLELQREMASGMALESTAAGKMLGASVPGTWTSNINYISSWYSWASSYFYPNA</sequence>